<dbReference type="Proteomes" id="UP000219546">
    <property type="component" value="Unassembled WGS sequence"/>
</dbReference>
<evidence type="ECO:0000313" key="1">
    <source>
        <dbReference type="EMBL" id="SNX67808.1"/>
    </source>
</evidence>
<accession>A0A285CL72</accession>
<reference evidence="1 2" key="1">
    <citation type="submission" date="2017-08" db="EMBL/GenBank/DDBJ databases">
        <authorList>
            <person name="de Groot N.N."/>
        </authorList>
    </citation>
    <scope>NUCLEOTIDE SEQUENCE [LARGE SCALE GENOMIC DNA]</scope>
    <source>
        <strain evidence="1 2">JC228</strain>
    </source>
</reference>
<dbReference type="RefSeq" id="WP_097157231.1">
    <property type="nucleotide sequence ID" value="NZ_JBEPMQ010000013.1"/>
</dbReference>
<gene>
    <name evidence="1" type="ORF">SAMN05877753_10212</name>
</gene>
<proteinExistence type="predicted"/>
<sequence>MPTRPNNTDWNVHLTENYYKGASAVTPNDVGTIPETKGILVGGAGNIAVTMKDGSSVTLTGLSAGTIYPLSVTQVNLTGTTATNIVALY</sequence>
<dbReference type="EMBL" id="OAOP01000002">
    <property type="protein sequence ID" value="SNX67808.1"/>
    <property type="molecule type" value="Genomic_DNA"/>
</dbReference>
<protein>
    <submittedName>
        <fullName evidence="1">Uncharacterized protein</fullName>
    </submittedName>
</protein>
<evidence type="ECO:0000313" key="2">
    <source>
        <dbReference type="Proteomes" id="UP000219546"/>
    </source>
</evidence>
<dbReference type="AlphaFoldDB" id="A0A285CL72"/>
<organism evidence="1 2">
    <name type="scientific">Bacillus oleivorans</name>
    <dbReference type="NCBI Taxonomy" id="1448271"/>
    <lineage>
        <taxon>Bacteria</taxon>
        <taxon>Bacillati</taxon>
        <taxon>Bacillota</taxon>
        <taxon>Bacilli</taxon>
        <taxon>Bacillales</taxon>
        <taxon>Bacillaceae</taxon>
        <taxon>Bacillus</taxon>
    </lineage>
</organism>
<name>A0A285CL72_9BACI</name>
<keyword evidence="2" id="KW-1185">Reference proteome</keyword>
<dbReference type="OrthoDB" id="7916272at2"/>